<gene>
    <name evidence="2" type="ORF">EG240_12785</name>
</gene>
<dbReference type="EMBL" id="RQVQ01000034">
    <property type="protein sequence ID" value="RRJ89067.1"/>
    <property type="molecule type" value="Genomic_DNA"/>
</dbReference>
<dbReference type="AlphaFoldDB" id="A0A3P3W3S0"/>
<feature type="transmembrane region" description="Helical" evidence="1">
    <location>
        <begin position="12"/>
        <end position="34"/>
    </location>
</feature>
<keyword evidence="3" id="KW-1185">Reference proteome</keyword>
<dbReference type="OrthoDB" id="9798708at2"/>
<proteinExistence type="predicted"/>
<sequence length="74" mass="8582">MNNKQKHKRNKWLALTSIPIQMLVTIYLASRLGVWLDNKYLLNNEIATKVVTLLGVFVALYQVINQVNQINKNE</sequence>
<dbReference type="Proteomes" id="UP000275719">
    <property type="component" value="Unassembled WGS sequence"/>
</dbReference>
<evidence type="ECO:0000256" key="1">
    <source>
        <dbReference type="SAM" id="Phobius"/>
    </source>
</evidence>
<reference evidence="2 3" key="1">
    <citation type="submission" date="2018-11" db="EMBL/GenBank/DDBJ databases">
        <title>Flavobacterium sp. nov., YIM 102701-2 draft genome.</title>
        <authorList>
            <person name="Li G."/>
            <person name="Jiang Y."/>
        </authorList>
    </citation>
    <scope>NUCLEOTIDE SEQUENCE [LARGE SCALE GENOMIC DNA]</scope>
    <source>
        <strain evidence="2 3">YIM 102701-2</strain>
    </source>
</reference>
<keyword evidence="1" id="KW-0472">Membrane</keyword>
<dbReference type="RefSeq" id="WP_125019780.1">
    <property type="nucleotide sequence ID" value="NZ_RQVQ01000034.1"/>
</dbReference>
<dbReference type="InterPro" id="IPR032820">
    <property type="entry name" value="ATPase_put"/>
</dbReference>
<name>A0A3P3W3S0_9FLAO</name>
<protein>
    <submittedName>
        <fullName evidence="2">AtpZ/AtpI family protein</fullName>
    </submittedName>
</protein>
<organism evidence="2 3">
    <name type="scientific">Paenimyroides tangerinum</name>
    <dbReference type="NCBI Taxonomy" id="2488728"/>
    <lineage>
        <taxon>Bacteria</taxon>
        <taxon>Pseudomonadati</taxon>
        <taxon>Bacteroidota</taxon>
        <taxon>Flavobacteriia</taxon>
        <taxon>Flavobacteriales</taxon>
        <taxon>Flavobacteriaceae</taxon>
        <taxon>Paenimyroides</taxon>
    </lineage>
</organism>
<accession>A0A3P3W3S0</accession>
<keyword evidence="1" id="KW-0812">Transmembrane</keyword>
<keyword evidence="1" id="KW-1133">Transmembrane helix</keyword>
<evidence type="ECO:0000313" key="2">
    <source>
        <dbReference type="EMBL" id="RRJ89067.1"/>
    </source>
</evidence>
<feature type="transmembrane region" description="Helical" evidence="1">
    <location>
        <begin position="46"/>
        <end position="64"/>
    </location>
</feature>
<comment type="caution">
    <text evidence="2">The sequence shown here is derived from an EMBL/GenBank/DDBJ whole genome shotgun (WGS) entry which is preliminary data.</text>
</comment>
<dbReference type="Pfam" id="PF09527">
    <property type="entry name" value="ATPase_gene1"/>
    <property type="match status" value="1"/>
</dbReference>
<evidence type="ECO:0000313" key="3">
    <source>
        <dbReference type="Proteomes" id="UP000275719"/>
    </source>
</evidence>